<evidence type="ECO:0000313" key="2">
    <source>
        <dbReference type="Proteomes" id="UP001156627"/>
    </source>
</evidence>
<sequence>MVRPHKFELAVFERGFYAMKYTMLVVCIGMACPGAALASSRVCQDQKYITEIATDRSTGEVTRKWFIAYSNEPRGALLGAIEGRDSPKIKIRINGDRASMADERGRALYVLATNAMNNGYQVRLVDNFGKNCEVIDEIDIFRGK</sequence>
<protein>
    <submittedName>
        <fullName evidence="1">Uncharacterized protein</fullName>
    </submittedName>
</protein>
<organism evidence="1 2">
    <name type="scientific">Dyella flagellata</name>
    <dbReference type="NCBI Taxonomy" id="1867833"/>
    <lineage>
        <taxon>Bacteria</taxon>
        <taxon>Pseudomonadati</taxon>
        <taxon>Pseudomonadota</taxon>
        <taxon>Gammaproteobacteria</taxon>
        <taxon>Lysobacterales</taxon>
        <taxon>Rhodanobacteraceae</taxon>
        <taxon>Dyella</taxon>
    </lineage>
</organism>
<accession>A0ABQ5X7F6</accession>
<gene>
    <name evidence="1" type="ORF">GCM10007898_11170</name>
</gene>
<comment type="caution">
    <text evidence="1">The sequence shown here is derived from an EMBL/GenBank/DDBJ whole genome shotgun (WGS) entry which is preliminary data.</text>
</comment>
<dbReference type="EMBL" id="BSOA01000007">
    <property type="protein sequence ID" value="GLQ87551.1"/>
    <property type="molecule type" value="Genomic_DNA"/>
</dbReference>
<reference evidence="2" key="1">
    <citation type="journal article" date="2019" name="Int. J. Syst. Evol. Microbiol.">
        <title>The Global Catalogue of Microorganisms (GCM) 10K type strain sequencing project: providing services to taxonomists for standard genome sequencing and annotation.</title>
        <authorList>
            <consortium name="The Broad Institute Genomics Platform"/>
            <consortium name="The Broad Institute Genome Sequencing Center for Infectious Disease"/>
            <person name="Wu L."/>
            <person name="Ma J."/>
        </authorList>
    </citation>
    <scope>NUCLEOTIDE SEQUENCE [LARGE SCALE GENOMIC DNA]</scope>
    <source>
        <strain evidence="2">NBRC 111981</strain>
    </source>
</reference>
<name>A0ABQ5X7F6_9GAMM</name>
<dbReference type="Proteomes" id="UP001156627">
    <property type="component" value="Unassembled WGS sequence"/>
</dbReference>
<proteinExistence type="predicted"/>
<evidence type="ECO:0000313" key="1">
    <source>
        <dbReference type="EMBL" id="GLQ87551.1"/>
    </source>
</evidence>
<keyword evidence="2" id="KW-1185">Reference proteome</keyword>
<dbReference type="PROSITE" id="PS51257">
    <property type="entry name" value="PROKAR_LIPOPROTEIN"/>
    <property type="match status" value="1"/>
</dbReference>